<keyword evidence="11" id="KW-1185">Reference proteome</keyword>
<evidence type="ECO:0000256" key="3">
    <source>
        <dbReference type="ARBA" id="ARBA00008715"/>
    </source>
</evidence>
<evidence type="ECO:0000256" key="2">
    <source>
        <dbReference type="ARBA" id="ARBA00004922"/>
    </source>
</evidence>
<keyword evidence="7 10" id="KW-0256">Endoplasmic reticulum</keyword>
<reference evidence="12" key="1">
    <citation type="submission" date="2025-08" db="UniProtKB">
        <authorList>
            <consortium name="RefSeq"/>
        </authorList>
    </citation>
    <scope>IDENTIFICATION</scope>
    <source>
        <tissue evidence="12">Muscle</tissue>
    </source>
</reference>
<comment type="similarity">
    <text evidence="3 10">Belongs to the ALG6/ALG8 glucosyltransferase family.</text>
</comment>
<proteinExistence type="inferred from homology"/>
<accession>A0ABM1BXZ5</accession>
<organism evidence="11 12">
    <name type="scientific">Limulus polyphemus</name>
    <name type="common">Atlantic horseshoe crab</name>
    <dbReference type="NCBI Taxonomy" id="6850"/>
    <lineage>
        <taxon>Eukaryota</taxon>
        <taxon>Metazoa</taxon>
        <taxon>Ecdysozoa</taxon>
        <taxon>Arthropoda</taxon>
        <taxon>Chelicerata</taxon>
        <taxon>Merostomata</taxon>
        <taxon>Xiphosura</taxon>
        <taxon>Limulidae</taxon>
        <taxon>Limulus</taxon>
    </lineage>
</organism>
<evidence type="ECO:0000256" key="4">
    <source>
        <dbReference type="ARBA" id="ARBA00022676"/>
    </source>
</evidence>
<evidence type="ECO:0000313" key="11">
    <source>
        <dbReference type="Proteomes" id="UP000694941"/>
    </source>
</evidence>
<feature type="transmembrane region" description="Helical" evidence="10">
    <location>
        <begin position="486"/>
        <end position="505"/>
    </location>
</feature>
<keyword evidence="9 10" id="KW-0472">Membrane</keyword>
<feature type="transmembrane region" description="Helical" evidence="10">
    <location>
        <begin position="319"/>
        <end position="341"/>
    </location>
</feature>
<feature type="transmembrane region" description="Helical" evidence="10">
    <location>
        <begin position="135"/>
        <end position="155"/>
    </location>
</feature>
<feature type="transmembrane region" description="Helical" evidence="10">
    <location>
        <begin position="6"/>
        <end position="26"/>
    </location>
</feature>
<evidence type="ECO:0000313" key="12">
    <source>
        <dbReference type="RefSeq" id="XP_013790813.1"/>
    </source>
</evidence>
<dbReference type="InterPro" id="IPR004856">
    <property type="entry name" value="Glyco_trans_ALG6/ALG8"/>
</dbReference>
<evidence type="ECO:0000256" key="8">
    <source>
        <dbReference type="ARBA" id="ARBA00022989"/>
    </source>
</evidence>
<feature type="transmembrane region" description="Helical" evidence="10">
    <location>
        <begin position="353"/>
        <end position="370"/>
    </location>
</feature>
<name>A0ABM1BXZ5_LIMPO</name>
<evidence type="ECO:0000256" key="7">
    <source>
        <dbReference type="ARBA" id="ARBA00022824"/>
    </source>
</evidence>
<sequence>MAMPVTTYLSVVLSVTCIKFLFLPTYRSTDFEVHRNWLAVTHSLPFSKWYYESTSEWTLDYPPLFAWFEYVLSHAARWFDTAMLEITNMNYASQMTIFYQRLTVIVADMVLVFAVREWCNLVTARVKREELKDQWYHPGVILSMLLLWNPGLLIVDHIHFQYNGFLYGILLLSIVRIIQDRCVEGAFWFAILLNLKHIYLYVAPAYFVYLLRSYCFIRETKGFRISLLNFIKLALVVILVFGVSFGPFIYLGQLPQVLSRLFPFKRGLSHAYWAPNFWALYNIADKAAYIGAVRLNLQTENLNQSASMTGGLVQEYEHVILPSIAPTTTMVLTILSILPALWNLWQKPGNPWLFLRSVILCAFGSFLYGWHVHEKAILLVLLPLTPLSLLWMADAQIFAFLTPVALFSLFPLLHEEAETPGKILLLLMYSVYNFRSLTRYFRNQWPVLKPALLKKFEAVYLLGLVFLQLYCSFGHTFLGLDKRLPFLPLLLISTYCALGILYAWLRFYGSLLYNQRELCVMNVKKQQ</sequence>
<evidence type="ECO:0000256" key="10">
    <source>
        <dbReference type="RuleBase" id="RU363110"/>
    </source>
</evidence>
<dbReference type="PANTHER" id="PTHR12413">
    <property type="entry name" value="DOLICHYL GLYCOSYLTRANSFERASE"/>
    <property type="match status" value="1"/>
</dbReference>
<dbReference type="EC" id="2.4.1.-" evidence="10"/>
<feature type="transmembrane region" description="Helical" evidence="10">
    <location>
        <begin position="185"/>
        <end position="209"/>
    </location>
</feature>
<keyword evidence="6 10" id="KW-0812">Transmembrane</keyword>
<comment type="pathway">
    <text evidence="2 10">Protein modification; protein glycosylation.</text>
</comment>
<dbReference type="GeneID" id="106474663"/>
<feature type="transmembrane region" description="Helical" evidence="10">
    <location>
        <begin position="397"/>
        <end position="414"/>
    </location>
</feature>
<dbReference type="Proteomes" id="UP000694941">
    <property type="component" value="Unplaced"/>
</dbReference>
<dbReference type="PANTHER" id="PTHR12413:SF2">
    <property type="entry name" value="DOLICHYL PYROPHOSPHATE GLC1MAN9GLCNAC2 ALPHA-1,3-GLUCOSYLTRANSFERASE-RELATED"/>
    <property type="match status" value="1"/>
</dbReference>
<keyword evidence="4 10" id="KW-0328">Glycosyltransferase</keyword>
<feature type="transmembrane region" description="Helical" evidence="10">
    <location>
        <begin position="162"/>
        <end position="179"/>
    </location>
</feature>
<dbReference type="RefSeq" id="XP_013790813.1">
    <property type="nucleotide sequence ID" value="XM_013935359.2"/>
</dbReference>
<keyword evidence="8 10" id="KW-1133">Transmembrane helix</keyword>
<evidence type="ECO:0000256" key="9">
    <source>
        <dbReference type="ARBA" id="ARBA00023136"/>
    </source>
</evidence>
<gene>
    <name evidence="12" type="primary">LOC106474663</name>
</gene>
<keyword evidence="5 10" id="KW-0808">Transferase</keyword>
<dbReference type="Pfam" id="PF03155">
    <property type="entry name" value="Alg6_Alg8"/>
    <property type="match status" value="1"/>
</dbReference>
<feature type="transmembrane region" description="Helical" evidence="10">
    <location>
        <begin position="458"/>
        <end position="480"/>
    </location>
</feature>
<feature type="transmembrane region" description="Helical" evidence="10">
    <location>
        <begin position="98"/>
        <end position="115"/>
    </location>
</feature>
<evidence type="ECO:0000256" key="5">
    <source>
        <dbReference type="ARBA" id="ARBA00022679"/>
    </source>
</evidence>
<evidence type="ECO:0000256" key="6">
    <source>
        <dbReference type="ARBA" id="ARBA00022692"/>
    </source>
</evidence>
<evidence type="ECO:0000256" key="1">
    <source>
        <dbReference type="ARBA" id="ARBA00004477"/>
    </source>
</evidence>
<protein>
    <recommendedName>
        <fullName evidence="10">Alpha-1,3-glucosyltransferase</fullName>
        <ecNumber evidence="10">2.4.1.-</ecNumber>
    </recommendedName>
</protein>
<feature type="transmembrane region" description="Helical" evidence="10">
    <location>
        <begin position="230"/>
        <end position="251"/>
    </location>
</feature>
<comment type="subcellular location">
    <subcellularLocation>
        <location evidence="1 10">Endoplasmic reticulum membrane</location>
        <topology evidence="1 10">Multi-pass membrane protein</topology>
    </subcellularLocation>
</comment>